<dbReference type="Gene3D" id="3.30.70.1560">
    <property type="entry name" value="Alpha-L RNA-binding motif"/>
    <property type="match status" value="1"/>
</dbReference>
<reference evidence="5 6" key="1">
    <citation type="submission" date="2020-04" db="EMBL/GenBank/DDBJ databases">
        <title>Massilia sp. RP-1-19 isolated from soil.</title>
        <authorList>
            <person name="Dahal R.H."/>
        </authorList>
    </citation>
    <scope>NUCLEOTIDE SEQUENCE [LARGE SCALE GENOMIC DNA]</scope>
    <source>
        <strain evidence="5 6">RP-1-19</strain>
    </source>
</reference>
<dbReference type="PANTHER" id="PTHR47683">
    <property type="entry name" value="PSEUDOURIDINE SYNTHASE FAMILY PROTEIN-RELATED"/>
    <property type="match status" value="1"/>
</dbReference>
<feature type="domain" description="Pseudouridine synthase RsuA/RluA-like" evidence="4">
    <location>
        <begin position="3"/>
        <end position="148"/>
    </location>
</feature>
<evidence type="ECO:0000256" key="2">
    <source>
        <dbReference type="ARBA" id="ARBA00023235"/>
    </source>
</evidence>
<protein>
    <recommendedName>
        <fullName evidence="3">Pseudouridine synthase</fullName>
        <ecNumber evidence="3">5.4.99.-</ecNumber>
    </recommendedName>
</protein>
<evidence type="ECO:0000313" key="5">
    <source>
        <dbReference type="EMBL" id="NML62122.1"/>
    </source>
</evidence>
<dbReference type="PANTHER" id="PTHR47683:SF2">
    <property type="entry name" value="RNA-BINDING S4 DOMAIN-CONTAINING PROTEIN"/>
    <property type="match status" value="1"/>
</dbReference>
<dbReference type="InterPro" id="IPR020103">
    <property type="entry name" value="PsdUridine_synth_cat_dom_sf"/>
</dbReference>
<proteinExistence type="inferred from homology"/>
<dbReference type="EC" id="5.4.99.-" evidence="3"/>
<keyword evidence="6" id="KW-1185">Reference proteome</keyword>
<dbReference type="EMBL" id="JABBGG010000007">
    <property type="protein sequence ID" value="NML62122.1"/>
    <property type="molecule type" value="Genomic_DNA"/>
</dbReference>
<dbReference type="SUPFAM" id="SSF55120">
    <property type="entry name" value="Pseudouridine synthase"/>
    <property type="match status" value="1"/>
</dbReference>
<dbReference type="InterPro" id="IPR000748">
    <property type="entry name" value="PsdUridine_synth_RsuA/RluB/E/F"/>
</dbReference>
<evidence type="ECO:0000256" key="3">
    <source>
        <dbReference type="RuleBase" id="RU003887"/>
    </source>
</evidence>
<dbReference type="PROSITE" id="PS01149">
    <property type="entry name" value="PSI_RSU"/>
    <property type="match status" value="1"/>
</dbReference>
<dbReference type="InterPro" id="IPR006145">
    <property type="entry name" value="PsdUridine_synth_RsuA/RluA"/>
</dbReference>
<sequence length="187" mass="20735">MALILFNKPFQVLCQFSPQPGRESLADYLKQPNIYPAGRLDADSEGLMLLTDDGRLQHQIAHPDHKEAKIYLVQVDGVADAAALEKLQAPIDLGDFITKPCHAVRIAEPDWLWPRDPPIRARQDKPTSWIAITLQEGKNRQVRRMTAAVGLPTLRLVRSSIGPFSLSTHPLMPGESMEVPASAVRST</sequence>
<dbReference type="GO" id="GO:0140098">
    <property type="term" value="F:catalytic activity, acting on RNA"/>
    <property type="evidence" value="ECO:0007669"/>
    <property type="project" value="UniProtKB-ARBA"/>
</dbReference>
<dbReference type="RefSeq" id="WP_169466775.1">
    <property type="nucleotide sequence ID" value="NZ_JABBGG010000007.1"/>
</dbReference>
<evidence type="ECO:0000313" key="6">
    <source>
        <dbReference type="Proteomes" id="UP000583752"/>
    </source>
</evidence>
<gene>
    <name evidence="5" type="ORF">HHL21_13765</name>
</gene>
<dbReference type="InterPro" id="IPR050343">
    <property type="entry name" value="RsuA_PseudoU_synthase"/>
</dbReference>
<dbReference type="InterPro" id="IPR042092">
    <property type="entry name" value="PsdUridine_s_RsuA/RluB/E/F_cat"/>
</dbReference>
<dbReference type="Proteomes" id="UP000583752">
    <property type="component" value="Unassembled WGS sequence"/>
</dbReference>
<dbReference type="Pfam" id="PF00849">
    <property type="entry name" value="PseudoU_synth_2"/>
    <property type="match status" value="1"/>
</dbReference>
<dbReference type="GO" id="GO:0003723">
    <property type="term" value="F:RNA binding"/>
    <property type="evidence" value="ECO:0007669"/>
    <property type="project" value="InterPro"/>
</dbReference>
<dbReference type="Gene3D" id="3.30.70.580">
    <property type="entry name" value="Pseudouridine synthase I, catalytic domain, N-terminal subdomain"/>
    <property type="match status" value="1"/>
</dbReference>
<dbReference type="GO" id="GO:0001522">
    <property type="term" value="P:pseudouridine synthesis"/>
    <property type="evidence" value="ECO:0007669"/>
    <property type="project" value="InterPro"/>
</dbReference>
<evidence type="ECO:0000256" key="1">
    <source>
        <dbReference type="ARBA" id="ARBA00008348"/>
    </source>
</evidence>
<accession>A0A848HLQ6</accession>
<dbReference type="InterPro" id="IPR020094">
    <property type="entry name" value="TruA/RsuA/RluB/E/F_N"/>
</dbReference>
<organism evidence="5 6">
    <name type="scientific">Massilia polaris</name>
    <dbReference type="NCBI Taxonomy" id="2728846"/>
    <lineage>
        <taxon>Bacteria</taxon>
        <taxon>Pseudomonadati</taxon>
        <taxon>Pseudomonadota</taxon>
        <taxon>Betaproteobacteria</taxon>
        <taxon>Burkholderiales</taxon>
        <taxon>Oxalobacteraceae</taxon>
        <taxon>Telluria group</taxon>
        <taxon>Massilia</taxon>
    </lineage>
</organism>
<dbReference type="GO" id="GO:0009982">
    <property type="term" value="F:pseudouridine synthase activity"/>
    <property type="evidence" value="ECO:0007669"/>
    <property type="project" value="InterPro"/>
</dbReference>
<dbReference type="GO" id="GO:0006364">
    <property type="term" value="P:rRNA processing"/>
    <property type="evidence" value="ECO:0007669"/>
    <property type="project" value="UniProtKB-ARBA"/>
</dbReference>
<dbReference type="InterPro" id="IPR018496">
    <property type="entry name" value="PsdUridine_synth_RsuA/RluB_CS"/>
</dbReference>
<comment type="similarity">
    <text evidence="1 3">Belongs to the pseudouridine synthase RsuA family.</text>
</comment>
<name>A0A848HLQ6_9BURK</name>
<evidence type="ECO:0000259" key="4">
    <source>
        <dbReference type="Pfam" id="PF00849"/>
    </source>
</evidence>
<dbReference type="AlphaFoldDB" id="A0A848HLQ6"/>
<keyword evidence="2 3" id="KW-0413">Isomerase</keyword>
<dbReference type="NCBIfam" id="TIGR00093">
    <property type="entry name" value="pseudouridine synthase"/>
    <property type="match status" value="1"/>
</dbReference>
<comment type="caution">
    <text evidence="5">The sequence shown here is derived from an EMBL/GenBank/DDBJ whole genome shotgun (WGS) entry which is preliminary data.</text>
</comment>